<evidence type="ECO:0000313" key="2">
    <source>
        <dbReference type="Proteomes" id="UP000463883"/>
    </source>
</evidence>
<name>A0A6P1MJV6_9FIRM</name>
<gene>
    <name evidence="1" type="ORF">Ami3637_07790</name>
</gene>
<accession>A0A6P1MJV6</accession>
<evidence type="ECO:0008006" key="3">
    <source>
        <dbReference type="Google" id="ProtNLM"/>
    </source>
</evidence>
<organism evidence="1 2">
    <name type="scientific">Aminipila terrae</name>
    <dbReference type="NCBI Taxonomy" id="2697030"/>
    <lineage>
        <taxon>Bacteria</taxon>
        <taxon>Bacillati</taxon>
        <taxon>Bacillota</taxon>
        <taxon>Clostridia</taxon>
        <taxon>Peptostreptococcales</taxon>
        <taxon>Anaerovoracaceae</taxon>
        <taxon>Aminipila</taxon>
    </lineage>
</organism>
<proteinExistence type="predicted"/>
<protein>
    <recommendedName>
        <fullName evidence="3">SipL SPOCS domain-containing protein</fullName>
    </recommendedName>
</protein>
<dbReference type="KEGG" id="amic:Ami3637_07790"/>
<dbReference type="RefSeq" id="WP_162362088.1">
    <property type="nucleotide sequence ID" value="NZ_CP047591.1"/>
</dbReference>
<dbReference type="EMBL" id="CP047591">
    <property type="protein sequence ID" value="QHI72318.1"/>
    <property type="molecule type" value="Genomic_DNA"/>
</dbReference>
<dbReference type="AlphaFoldDB" id="A0A6P1MJV6"/>
<reference evidence="1 2" key="1">
    <citation type="submission" date="2020-01" db="EMBL/GenBank/DDBJ databases">
        <title>Genomic analysis of Aminipila sp. CBA3637.</title>
        <authorList>
            <person name="Kim Y.B."/>
            <person name="Roh S.W."/>
        </authorList>
    </citation>
    <scope>NUCLEOTIDE SEQUENCE [LARGE SCALE GENOMIC DNA]</scope>
    <source>
        <strain evidence="1 2">CBA3637</strain>
    </source>
</reference>
<evidence type="ECO:0000313" key="1">
    <source>
        <dbReference type="EMBL" id="QHI72318.1"/>
    </source>
</evidence>
<dbReference type="Proteomes" id="UP000463883">
    <property type="component" value="Chromosome"/>
</dbReference>
<keyword evidence="2" id="KW-1185">Reference proteome</keyword>
<sequence length="194" mass="21600">MACNNIPEECQLDLWAKVIVAKNIQNDEPILGSFDPYGEPVGESIVVTVGSTENIICLEDFKVTFDPDQVTEDFICTSKVVLTIPFTFFLFLKTNLGYVTAATTKTFTKEIPVSEFIKLDGTPLTQSEFKTQVDQSKVVVCNYELVDIDIVAKDPGDPTHQTIKLVITATIVDKLGKYRDVIVYGYLEDLGCRD</sequence>